<dbReference type="PANTHER" id="PTHR24345:SF91">
    <property type="entry name" value="SERINE_THREONINE-PROTEIN KINASE PLK4"/>
    <property type="match status" value="1"/>
</dbReference>
<dbReference type="EMBL" id="GG681070">
    <property type="protein sequence ID" value="EER05133.1"/>
    <property type="molecule type" value="Genomic_DNA"/>
</dbReference>
<dbReference type="GeneID" id="9050671"/>
<proteinExistence type="predicted"/>
<keyword evidence="2" id="KW-0808">Transferase</keyword>
<evidence type="ECO:0000259" key="6">
    <source>
        <dbReference type="PROSITE" id="PS50011"/>
    </source>
</evidence>
<keyword evidence="8" id="KW-1185">Reference proteome</keyword>
<dbReference type="RefSeq" id="XP_002773317.1">
    <property type="nucleotide sequence ID" value="XM_002773271.1"/>
</dbReference>
<dbReference type="Proteomes" id="UP000007800">
    <property type="component" value="Unassembled WGS sequence"/>
</dbReference>
<evidence type="ECO:0000256" key="3">
    <source>
        <dbReference type="ARBA" id="ARBA00022741"/>
    </source>
</evidence>
<keyword evidence="5" id="KW-0067">ATP-binding</keyword>
<feature type="domain" description="Protein kinase" evidence="6">
    <location>
        <begin position="71"/>
        <end position="344"/>
    </location>
</feature>
<dbReference type="PROSITE" id="PS50011">
    <property type="entry name" value="PROTEIN_KINASE_DOM"/>
    <property type="match status" value="1"/>
</dbReference>
<dbReference type="InterPro" id="IPR000719">
    <property type="entry name" value="Prot_kinase_dom"/>
</dbReference>
<evidence type="ECO:0000256" key="1">
    <source>
        <dbReference type="ARBA" id="ARBA00022527"/>
    </source>
</evidence>
<dbReference type="InParanoid" id="C5LDW9"/>
<dbReference type="PANTHER" id="PTHR24345">
    <property type="entry name" value="SERINE/THREONINE-PROTEIN KINASE PLK"/>
    <property type="match status" value="1"/>
</dbReference>
<dbReference type="GO" id="GO:0005634">
    <property type="term" value="C:nucleus"/>
    <property type="evidence" value="ECO:0007669"/>
    <property type="project" value="TreeGrafter"/>
</dbReference>
<dbReference type="OMA" id="GICHADM"/>
<gene>
    <name evidence="7" type="ORF">Pmar_PMAR026567</name>
</gene>
<dbReference type="GO" id="GO:0005524">
    <property type="term" value="F:ATP binding"/>
    <property type="evidence" value="ECO:0007669"/>
    <property type="project" value="UniProtKB-KW"/>
</dbReference>
<dbReference type="Gene3D" id="1.10.510.10">
    <property type="entry name" value="Transferase(Phosphotransferase) domain 1"/>
    <property type="match status" value="1"/>
</dbReference>
<evidence type="ECO:0000313" key="8">
    <source>
        <dbReference type="Proteomes" id="UP000007800"/>
    </source>
</evidence>
<reference evidence="7 8" key="1">
    <citation type="submission" date="2008-07" db="EMBL/GenBank/DDBJ databases">
        <authorList>
            <person name="El-Sayed N."/>
            <person name="Caler E."/>
            <person name="Inman J."/>
            <person name="Amedeo P."/>
            <person name="Hass B."/>
            <person name="Wortman J."/>
        </authorList>
    </citation>
    <scope>NUCLEOTIDE SEQUENCE [LARGE SCALE GENOMIC DNA]</scope>
    <source>
        <strain evidence="8">ATCC 50983 / TXsc</strain>
    </source>
</reference>
<evidence type="ECO:0000256" key="4">
    <source>
        <dbReference type="ARBA" id="ARBA00022777"/>
    </source>
</evidence>
<keyword evidence="4 7" id="KW-0418">Kinase</keyword>
<keyword evidence="1" id="KW-0723">Serine/threonine-protein kinase</keyword>
<keyword evidence="3" id="KW-0547">Nucleotide-binding</keyword>
<dbReference type="AlphaFoldDB" id="C5LDW9"/>
<dbReference type="InterPro" id="IPR011009">
    <property type="entry name" value="Kinase-like_dom_sf"/>
</dbReference>
<name>C5LDW9_PERM5</name>
<organism evidence="8">
    <name type="scientific">Perkinsus marinus (strain ATCC 50983 / TXsc)</name>
    <dbReference type="NCBI Taxonomy" id="423536"/>
    <lineage>
        <taxon>Eukaryota</taxon>
        <taxon>Sar</taxon>
        <taxon>Alveolata</taxon>
        <taxon>Perkinsozoa</taxon>
        <taxon>Perkinsea</taxon>
        <taxon>Perkinsida</taxon>
        <taxon>Perkinsidae</taxon>
        <taxon>Perkinsus</taxon>
    </lineage>
</organism>
<evidence type="ECO:0000256" key="5">
    <source>
        <dbReference type="ARBA" id="ARBA00022840"/>
    </source>
</evidence>
<dbReference type="Pfam" id="PF00069">
    <property type="entry name" value="Pkinase"/>
    <property type="match status" value="1"/>
</dbReference>
<protein>
    <submittedName>
        <fullName evidence="7">Calmodulin-domain protein kinase, putative</fullName>
    </submittedName>
</protein>
<evidence type="ECO:0000256" key="2">
    <source>
        <dbReference type="ARBA" id="ARBA00022679"/>
    </source>
</evidence>
<evidence type="ECO:0000313" key="7">
    <source>
        <dbReference type="EMBL" id="EER05133.1"/>
    </source>
</evidence>
<accession>C5LDW9</accession>
<dbReference type="OrthoDB" id="410435at2759"/>
<sequence length="365" mass="40671">MTHGTSPGTGDLQQHHDQHQKQTCSKNCRGYASSNTSTPPATEGCCIPQWLGHPRKLKSYAVFEPFPKMEYRKVQKLASAIHGKVYLYEHIPTGKAVVVKKMSNVNVIQFDPRISEDAITDMGVSRYLATIVSGEFVSKAFGIYQDENFTYFISEYSSGGELFDHVVNAKQLSEAVAKRHTWQVLRAVKSLHSNGIVHRDISLENTLLHGDGSVRVIDFGQAVVLENPEGPTPNTPLLHSGWAGKAYYRAPEMYHGRYSGASADLFAAGVMLFIMMVGKPPWNQASVADARYRYVAELGVVKLLTSWQRAQLMSPQLLDLLEGLMCVDPDKRMTVDEALAHPWFDDCDCQEQSFLLHSPRSLTPP</sequence>
<dbReference type="GO" id="GO:0004674">
    <property type="term" value="F:protein serine/threonine kinase activity"/>
    <property type="evidence" value="ECO:0007669"/>
    <property type="project" value="UniProtKB-KW"/>
</dbReference>
<dbReference type="SUPFAM" id="SSF56112">
    <property type="entry name" value="Protein kinase-like (PK-like)"/>
    <property type="match status" value="1"/>
</dbReference>